<sequence length="991" mass="114213">MNDTGRFKKDKNQHIQVFVRVRPINQSEKVGKSTAVLDLPSNKEIVVHERAQGSHSKKFTFDRVFGPSSKQIDVYNAIVSSLLEEVLAGYNCTVFAYGQTGTGKTFTMEGVSNDPTLHWQSDTTAGIIPRALSHLFDELRMLESQEYTVRVSFLELYNEELFDLLSPNDDASKIRLYEDASRKGSVIIHGLEEVTVHNKNEVYKILEKGSEKRQTAATLMNAHSSRSHTVFSITVHIKENNVDGEELLKTGKLNLVDLAGSENVGRSGAVDKRAREAGNINQSLLTLGRVITALVERAPHIPYRESKLTRLLQESLGGRTKTSIIATVSPASVNLEETLSTLDYAHRAKNITNRPEINQKLSKRALLKEYTEEIERLRRDLLAARERNGVYLAHENYNEMQALIENQTKEIEEKITHIKVLKETMETKEQIFNDLQAQHIEQTNYLCETKEQLETTKHALKSTAALLQMTEREKEEQSHLVEKHVSTEKQLLSQAQKLLNVADAATVDVTKLQDKISYKRQLEQENEHICHQFQNDISKQFQNLENNVSVYTQGFVKFYTSVKNNIDSQMAMFKKDVGAIINHMSNNIVNIEKLAIDKFTENINDSYKHYHEWLDTEIVYSTDITQRERKFITDISLKLTTTINDLIQVNNKEIANKLRHLNDDVSEKVDKLLTYTNESIKELCNHRLQERNNLYKTIDEIKQSIKTIREGDDKIMEEQDRFKESFEDLWLKFNMLNKNVSDNHFSACETLEHVNKVCDSTTNDMLINYNKAVERNETLQQKIQDDVDLLKSDIASNIKENWTLEETTVHSDNLIDELQSDLNTFSNVLVQNKLHVEDNMKQMKQKCTGDNSHFIKSIQNIYDVLIQGSNDHEKLAKELTKKNFEASTELNNKITHESENSSAWNDKTITELHSIHKRIGKFLENLRRDPPTGLTPKRKEYQYPRRLVETSPHERIIQRLREARNDREKSDDDETTLVNNNSPQKKYPNAN</sequence>
<dbReference type="Pfam" id="PF00225">
    <property type="entry name" value="Kinesin"/>
    <property type="match status" value="1"/>
</dbReference>
<dbReference type="InterPro" id="IPR047241">
    <property type="entry name" value="KIF11-like_kin_motor_dom"/>
</dbReference>
<protein>
    <recommendedName>
        <fullName evidence="15">Kinesin-like protein</fullName>
    </recommendedName>
</protein>
<evidence type="ECO:0000256" key="1">
    <source>
        <dbReference type="ARBA" id="ARBA00004647"/>
    </source>
</evidence>
<keyword evidence="8 14" id="KW-0067">ATP-binding</keyword>
<evidence type="ECO:0000256" key="13">
    <source>
        <dbReference type="ARBA" id="ARBA00034704"/>
    </source>
</evidence>
<keyword evidence="20" id="KW-1185">Reference proteome</keyword>
<feature type="compositionally biased region" description="Polar residues" evidence="17">
    <location>
        <begin position="976"/>
        <end position="991"/>
    </location>
</feature>
<evidence type="ECO:0000256" key="5">
    <source>
        <dbReference type="ARBA" id="ARBA00022701"/>
    </source>
</evidence>
<dbReference type="FunFam" id="3.40.850.10:FF:000035">
    <property type="entry name" value="Kinesin-like protein KIF11"/>
    <property type="match status" value="1"/>
</dbReference>
<dbReference type="Proteomes" id="UP001430953">
    <property type="component" value="Unassembled WGS sequence"/>
</dbReference>
<dbReference type="PANTHER" id="PTHR47970">
    <property type="entry name" value="KINESIN-LIKE PROTEIN KIF11"/>
    <property type="match status" value="1"/>
</dbReference>
<dbReference type="Pfam" id="PF13931">
    <property type="entry name" value="Microtub_bind"/>
    <property type="match status" value="1"/>
</dbReference>
<keyword evidence="4" id="KW-0132">Cell division</keyword>
<evidence type="ECO:0000256" key="11">
    <source>
        <dbReference type="ARBA" id="ARBA00023212"/>
    </source>
</evidence>
<keyword evidence="2" id="KW-0963">Cytoplasm</keyword>
<dbReference type="GO" id="GO:0051301">
    <property type="term" value="P:cell division"/>
    <property type="evidence" value="ECO:0007669"/>
    <property type="project" value="UniProtKB-KW"/>
</dbReference>
<evidence type="ECO:0000256" key="8">
    <source>
        <dbReference type="ARBA" id="ARBA00022840"/>
    </source>
</evidence>
<dbReference type="GO" id="GO:0000922">
    <property type="term" value="C:spindle pole"/>
    <property type="evidence" value="ECO:0007669"/>
    <property type="project" value="UniProtKB-SubCell"/>
</dbReference>
<evidence type="ECO:0000313" key="19">
    <source>
        <dbReference type="EMBL" id="KAL0132743.1"/>
    </source>
</evidence>
<dbReference type="PANTHER" id="PTHR47970:SF12">
    <property type="entry name" value="KINESIN FAMILY MEMBER 11"/>
    <property type="match status" value="1"/>
</dbReference>
<dbReference type="InterPro" id="IPR019821">
    <property type="entry name" value="Kinesin_motor_CS"/>
</dbReference>
<comment type="subcellular location">
    <subcellularLocation>
        <location evidence="1">Cytoplasm</location>
        <location evidence="1">Cytoskeleton</location>
        <location evidence="1">Spindle pole</location>
    </subcellularLocation>
</comment>
<dbReference type="GO" id="GO:0008017">
    <property type="term" value="F:microtubule binding"/>
    <property type="evidence" value="ECO:0007669"/>
    <property type="project" value="InterPro"/>
</dbReference>
<dbReference type="CDD" id="cd01364">
    <property type="entry name" value="KISc_BimC_Eg5"/>
    <property type="match status" value="1"/>
</dbReference>
<evidence type="ECO:0000256" key="10">
    <source>
        <dbReference type="ARBA" id="ARBA00023175"/>
    </source>
</evidence>
<dbReference type="GO" id="GO:0090307">
    <property type="term" value="P:mitotic spindle assembly"/>
    <property type="evidence" value="ECO:0007669"/>
    <property type="project" value="TreeGrafter"/>
</dbReference>
<dbReference type="PRINTS" id="PR00380">
    <property type="entry name" value="KINESINHEAVY"/>
</dbReference>
<comment type="similarity">
    <text evidence="13">Belongs to the TRAFAC class myosin-kinesin ATPase superfamily. Kinesin family. KIN-5/BimC subfamily.</text>
</comment>
<dbReference type="GO" id="GO:0072686">
    <property type="term" value="C:mitotic spindle"/>
    <property type="evidence" value="ECO:0007669"/>
    <property type="project" value="TreeGrafter"/>
</dbReference>
<organism evidence="19 20">
    <name type="scientific">Cardiocondyla obscurior</name>
    <dbReference type="NCBI Taxonomy" id="286306"/>
    <lineage>
        <taxon>Eukaryota</taxon>
        <taxon>Metazoa</taxon>
        <taxon>Ecdysozoa</taxon>
        <taxon>Arthropoda</taxon>
        <taxon>Hexapoda</taxon>
        <taxon>Insecta</taxon>
        <taxon>Pterygota</taxon>
        <taxon>Neoptera</taxon>
        <taxon>Endopterygota</taxon>
        <taxon>Hymenoptera</taxon>
        <taxon>Apocrita</taxon>
        <taxon>Aculeata</taxon>
        <taxon>Formicoidea</taxon>
        <taxon>Formicidae</taxon>
        <taxon>Myrmicinae</taxon>
        <taxon>Cardiocondyla</taxon>
    </lineage>
</organism>
<evidence type="ECO:0000256" key="16">
    <source>
        <dbReference type="SAM" id="Coils"/>
    </source>
</evidence>
<dbReference type="GO" id="GO:0005524">
    <property type="term" value="F:ATP binding"/>
    <property type="evidence" value="ECO:0007669"/>
    <property type="project" value="UniProtKB-UniRule"/>
</dbReference>
<accession>A0AAW2GZK8</accession>
<feature type="coiled-coil region" evidence="16">
    <location>
        <begin position="360"/>
        <end position="438"/>
    </location>
</feature>
<name>A0AAW2GZK8_9HYME</name>
<comment type="caution">
    <text evidence="19">The sequence shown here is derived from an EMBL/GenBank/DDBJ whole genome shotgun (WGS) entry which is preliminary data.</text>
</comment>
<gene>
    <name evidence="19" type="ORF">PUN28_000465</name>
</gene>
<evidence type="ECO:0000259" key="18">
    <source>
        <dbReference type="PROSITE" id="PS50067"/>
    </source>
</evidence>
<keyword evidence="6 14" id="KW-0547">Nucleotide-binding</keyword>
<evidence type="ECO:0000256" key="17">
    <source>
        <dbReference type="SAM" id="MobiDB-lite"/>
    </source>
</evidence>
<dbReference type="PROSITE" id="PS50067">
    <property type="entry name" value="KINESIN_MOTOR_2"/>
    <property type="match status" value="1"/>
</dbReference>
<dbReference type="PROSITE" id="PS00411">
    <property type="entry name" value="KINESIN_MOTOR_1"/>
    <property type="match status" value="1"/>
</dbReference>
<feature type="domain" description="Kinesin motor" evidence="18">
    <location>
        <begin position="14"/>
        <end position="351"/>
    </location>
</feature>
<dbReference type="EMBL" id="JADYXP020000001">
    <property type="protein sequence ID" value="KAL0132743.1"/>
    <property type="molecule type" value="Genomic_DNA"/>
</dbReference>
<keyword evidence="9 16" id="KW-0175">Coiled coil</keyword>
<evidence type="ECO:0000256" key="15">
    <source>
        <dbReference type="RuleBase" id="RU000394"/>
    </source>
</evidence>
<dbReference type="InterPro" id="IPR001752">
    <property type="entry name" value="Kinesin_motor_dom"/>
</dbReference>
<dbReference type="GO" id="GO:0005634">
    <property type="term" value="C:nucleus"/>
    <property type="evidence" value="ECO:0007669"/>
    <property type="project" value="TreeGrafter"/>
</dbReference>
<dbReference type="GO" id="GO:0007018">
    <property type="term" value="P:microtubule-based movement"/>
    <property type="evidence" value="ECO:0007669"/>
    <property type="project" value="InterPro"/>
</dbReference>
<dbReference type="SMART" id="SM00129">
    <property type="entry name" value="KISc"/>
    <property type="match status" value="1"/>
</dbReference>
<keyword evidence="5 15" id="KW-0493">Microtubule</keyword>
<dbReference type="SUPFAM" id="SSF52540">
    <property type="entry name" value="P-loop containing nucleoside triphosphate hydrolases"/>
    <property type="match status" value="1"/>
</dbReference>
<evidence type="ECO:0000256" key="12">
    <source>
        <dbReference type="ARBA" id="ARBA00023306"/>
    </source>
</evidence>
<keyword evidence="10 14" id="KW-0505">Motor protein</keyword>
<dbReference type="Gene3D" id="3.40.850.10">
    <property type="entry name" value="Kinesin motor domain"/>
    <property type="match status" value="1"/>
</dbReference>
<dbReference type="InterPro" id="IPR027417">
    <property type="entry name" value="P-loop_NTPase"/>
</dbReference>
<dbReference type="AlphaFoldDB" id="A0AAW2GZK8"/>
<dbReference type="InterPro" id="IPR047149">
    <property type="entry name" value="KIF11-like"/>
</dbReference>
<evidence type="ECO:0000256" key="2">
    <source>
        <dbReference type="ARBA" id="ARBA00022490"/>
    </source>
</evidence>
<evidence type="ECO:0000256" key="6">
    <source>
        <dbReference type="ARBA" id="ARBA00022741"/>
    </source>
</evidence>
<feature type="region of interest" description="Disordered" evidence="17">
    <location>
        <begin position="926"/>
        <end position="991"/>
    </location>
</feature>
<evidence type="ECO:0000256" key="7">
    <source>
        <dbReference type="ARBA" id="ARBA00022776"/>
    </source>
</evidence>
<evidence type="ECO:0000256" key="9">
    <source>
        <dbReference type="ARBA" id="ARBA00023054"/>
    </source>
</evidence>
<evidence type="ECO:0000256" key="4">
    <source>
        <dbReference type="ARBA" id="ARBA00022618"/>
    </source>
</evidence>
<feature type="compositionally biased region" description="Basic and acidic residues" evidence="17">
    <location>
        <begin position="937"/>
        <end position="970"/>
    </location>
</feature>
<feature type="binding site" evidence="14">
    <location>
        <begin position="98"/>
        <end position="105"/>
    </location>
    <ligand>
        <name>ATP</name>
        <dbReference type="ChEBI" id="CHEBI:30616"/>
    </ligand>
</feature>
<keyword evidence="7" id="KW-0498">Mitosis</keyword>
<dbReference type="GO" id="GO:0008574">
    <property type="term" value="F:plus-end-directed microtubule motor activity"/>
    <property type="evidence" value="ECO:0007669"/>
    <property type="project" value="TreeGrafter"/>
</dbReference>
<evidence type="ECO:0000256" key="14">
    <source>
        <dbReference type="PROSITE-ProRule" id="PRU00283"/>
    </source>
</evidence>
<reference evidence="19 20" key="1">
    <citation type="submission" date="2023-03" db="EMBL/GenBank/DDBJ databases">
        <title>High recombination rates correlate with genetic variation in Cardiocondyla obscurior ants.</title>
        <authorList>
            <person name="Errbii M."/>
        </authorList>
    </citation>
    <scope>NUCLEOTIDE SEQUENCE [LARGE SCALE GENOMIC DNA]</scope>
    <source>
        <strain evidence="19">Alpha-2009</strain>
        <tissue evidence="19">Whole body</tissue>
    </source>
</reference>
<proteinExistence type="inferred from homology"/>
<dbReference type="InterPro" id="IPR036961">
    <property type="entry name" value="Kinesin_motor_dom_sf"/>
</dbReference>
<evidence type="ECO:0000313" key="20">
    <source>
        <dbReference type="Proteomes" id="UP001430953"/>
    </source>
</evidence>
<dbReference type="InterPro" id="IPR025901">
    <property type="entry name" value="Kinesin-assoc_MT-bd_dom"/>
</dbReference>
<dbReference type="GO" id="GO:0005876">
    <property type="term" value="C:spindle microtubule"/>
    <property type="evidence" value="ECO:0007669"/>
    <property type="project" value="TreeGrafter"/>
</dbReference>
<keyword evidence="3" id="KW-0597">Phosphoprotein</keyword>
<evidence type="ECO:0000256" key="3">
    <source>
        <dbReference type="ARBA" id="ARBA00022553"/>
    </source>
</evidence>
<keyword evidence="12" id="KW-0131">Cell cycle</keyword>
<dbReference type="GO" id="GO:0051231">
    <property type="term" value="P:spindle elongation"/>
    <property type="evidence" value="ECO:0007669"/>
    <property type="project" value="TreeGrafter"/>
</dbReference>
<keyword evidence="11" id="KW-0206">Cytoskeleton</keyword>